<dbReference type="Pfam" id="PF00134">
    <property type="entry name" value="Cyclin_N"/>
    <property type="match status" value="1"/>
</dbReference>
<dbReference type="SMART" id="SM00385">
    <property type="entry name" value="CYCLIN"/>
    <property type="match status" value="1"/>
</dbReference>
<evidence type="ECO:0000256" key="2">
    <source>
        <dbReference type="ARBA" id="ARBA00023127"/>
    </source>
</evidence>
<evidence type="ECO:0000256" key="3">
    <source>
        <dbReference type="ARBA" id="ARBA00023306"/>
    </source>
</evidence>
<accession>A0A3L6T5M3</accession>
<evidence type="ECO:0000313" key="7">
    <source>
        <dbReference type="Proteomes" id="UP000275267"/>
    </source>
</evidence>
<dbReference type="InterPro" id="IPR039361">
    <property type="entry name" value="Cyclin"/>
</dbReference>
<feature type="domain" description="Cyclin-like" evidence="5">
    <location>
        <begin position="29"/>
        <end position="93"/>
    </location>
</feature>
<dbReference type="OrthoDB" id="5590282at2759"/>
<dbReference type="InterPro" id="IPR036915">
    <property type="entry name" value="Cyclin-like_sf"/>
</dbReference>
<reference evidence="7" key="1">
    <citation type="journal article" date="2019" name="Nat. Commun.">
        <title>The genome of broomcorn millet.</title>
        <authorList>
            <person name="Zou C."/>
            <person name="Miki D."/>
            <person name="Li D."/>
            <person name="Tang Q."/>
            <person name="Xiao L."/>
            <person name="Rajput S."/>
            <person name="Deng P."/>
            <person name="Jia W."/>
            <person name="Huang R."/>
            <person name="Zhang M."/>
            <person name="Sun Y."/>
            <person name="Hu J."/>
            <person name="Fu X."/>
            <person name="Schnable P.S."/>
            <person name="Li F."/>
            <person name="Zhang H."/>
            <person name="Feng B."/>
            <person name="Zhu X."/>
            <person name="Liu R."/>
            <person name="Schnable J.C."/>
            <person name="Zhu J.-K."/>
            <person name="Zhang H."/>
        </authorList>
    </citation>
    <scope>NUCLEOTIDE SEQUENCE [LARGE SCALE GENOMIC DNA]</scope>
</reference>
<dbReference type="EMBL" id="PQIB02000003">
    <property type="protein sequence ID" value="RLN31211.1"/>
    <property type="molecule type" value="Genomic_DNA"/>
</dbReference>
<dbReference type="PANTHER" id="PTHR10177">
    <property type="entry name" value="CYCLINS"/>
    <property type="match status" value="1"/>
</dbReference>
<keyword evidence="1" id="KW-0132">Cell division</keyword>
<keyword evidence="3" id="KW-0131">Cell cycle</keyword>
<dbReference type="SUPFAM" id="SSF47954">
    <property type="entry name" value="Cyclin-like"/>
    <property type="match status" value="1"/>
</dbReference>
<sequence>MRHVCCYSTRAAPVTTWAVNPKMCAILADWMVEVHSKFELMLEMLYLTIYIVDRYLSLQPVLRRELQLVGIVAMLIASKYEEIWAPEVRPKLY</sequence>
<dbReference type="FunFam" id="1.10.472.10:FF:000001">
    <property type="entry name" value="G2/mitotic-specific cyclin"/>
    <property type="match status" value="1"/>
</dbReference>
<comment type="similarity">
    <text evidence="4">Belongs to the cyclin family.</text>
</comment>
<organism evidence="6 7">
    <name type="scientific">Panicum miliaceum</name>
    <name type="common">Proso millet</name>
    <name type="synonym">Broomcorn millet</name>
    <dbReference type="NCBI Taxonomy" id="4540"/>
    <lineage>
        <taxon>Eukaryota</taxon>
        <taxon>Viridiplantae</taxon>
        <taxon>Streptophyta</taxon>
        <taxon>Embryophyta</taxon>
        <taxon>Tracheophyta</taxon>
        <taxon>Spermatophyta</taxon>
        <taxon>Magnoliopsida</taxon>
        <taxon>Liliopsida</taxon>
        <taxon>Poales</taxon>
        <taxon>Poaceae</taxon>
        <taxon>PACMAD clade</taxon>
        <taxon>Panicoideae</taxon>
        <taxon>Panicodae</taxon>
        <taxon>Paniceae</taxon>
        <taxon>Panicinae</taxon>
        <taxon>Panicum</taxon>
        <taxon>Panicum sect. Panicum</taxon>
    </lineage>
</organism>
<keyword evidence="7" id="KW-1185">Reference proteome</keyword>
<dbReference type="Proteomes" id="UP000275267">
    <property type="component" value="Unassembled WGS sequence"/>
</dbReference>
<evidence type="ECO:0000313" key="6">
    <source>
        <dbReference type="EMBL" id="RLN31211.1"/>
    </source>
</evidence>
<dbReference type="STRING" id="4540.A0A3L6T5M3"/>
<evidence type="ECO:0000259" key="5">
    <source>
        <dbReference type="SMART" id="SM00385"/>
    </source>
</evidence>
<evidence type="ECO:0000256" key="1">
    <source>
        <dbReference type="ARBA" id="ARBA00022618"/>
    </source>
</evidence>
<proteinExistence type="inferred from homology"/>
<gene>
    <name evidence="6" type="ORF">C2845_PM05G33610</name>
</gene>
<evidence type="ECO:0000256" key="4">
    <source>
        <dbReference type="RuleBase" id="RU000383"/>
    </source>
</evidence>
<dbReference type="InterPro" id="IPR006671">
    <property type="entry name" value="Cyclin_N"/>
</dbReference>
<dbReference type="Gene3D" id="1.10.472.10">
    <property type="entry name" value="Cyclin-like"/>
    <property type="match status" value="1"/>
</dbReference>
<dbReference type="InterPro" id="IPR013763">
    <property type="entry name" value="Cyclin-like_dom"/>
</dbReference>
<dbReference type="AlphaFoldDB" id="A0A3L6T5M3"/>
<protein>
    <submittedName>
        <fullName evidence="6">Cyclin-B1-5 isoform X2</fullName>
    </submittedName>
</protein>
<comment type="caution">
    <text evidence="6">The sequence shown here is derived from an EMBL/GenBank/DDBJ whole genome shotgun (WGS) entry which is preliminary data.</text>
</comment>
<dbReference type="GO" id="GO:0051301">
    <property type="term" value="P:cell division"/>
    <property type="evidence" value="ECO:0007669"/>
    <property type="project" value="UniProtKB-KW"/>
</dbReference>
<keyword evidence="2 4" id="KW-0195">Cyclin</keyword>
<name>A0A3L6T5M3_PANMI</name>